<keyword evidence="4" id="KW-1185">Reference proteome</keyword>
<dbReference type="Proteomes" id="UP001341840">
    <property type="component" value="Unassembled WGS sequence"/>
</dbReference>
<proteinExistence type="predicted"/>
<comment type="caution">
    <text evidence="3">The sequence shown here is derived from an EMBL/GenBank/DDBJ whole genome shotgun (WGS) entry which is preliminary data.</text>
</comment>
<dbReference type="InterPro" id="IPR052121">
    <property type="entry name" value="F-box_SCF_Substrate_Recog"/>
</dbReference>
<comment type="pathway">
    <text evidence="1">Protein modification; protein ubiquitination.</text>
</comment>
<dbReference type="PANTHER" id="PTHR46550">
    <property type="entry name" value="F-BOX ONLY PROTEIN 3"/>
    <property type="match status" value="1"/>
</dbReference>
<sequence>MVLLPLFVLPSCPSNQMKGKEVKDDRIILDKTLADQVSSWKSSKGLSDTVVIDHACSGETCSYYEIGDVFICKKTGHVTCFMDNATLHFHRQPLAWTLCKEQVQGQLEGFLRSSS</sequence>
<keyword evidence="2" id="KW-0833">Ubl conjugation pathway</keyword>
<dbReference type="PANTHER" id="PTHR46550:SF1">
    <property type="entry name" value="F-BOX PROTEIN 3"/>
    <property type="match status" value="1"/>
</dbReference>
<gene>
    <name evidence="3" type="ORF">PIB30_034531</name>
</gene>
<evidence type="ECO:0000256" key="2">
    <source>
        <dbReference type="ARBA" id="ARBA00022786"/>
    </source>
</evidence>
<organism evidence="3 4">
    <name type="scientific">Stylosanthes scabra</name>
    <dbReference type="NCBI Taxonomy" id="79078"/>
    <lineage>
        <taxon>Eukaryota</taxon>
        <taxon>Viridiplantae</taxon>
        <taxon>Streptophyta</taxon>
        <taxon>Embryophyta</taxon>
        <taxon>Tracheophyta</taxon>
        <taxon>Spermatophyta</taxon>
        <taxon>Magnoliopsida</taxon>
        <taxon>eudicotyledons</taxon>
        <taxon>Gunneridae</taxon>
        <taxon>Pentapetalae</taxon>
        <taxon>rosids</taxon>
        <taxon>fabids</taxon>
        <taxon>Fabales</taxon>
        <taxon>Fabaceae</taxon>
        <taxon>Papilionoideae</taxon>
        <taxon>50 kb inversion clade</taxon>
        <taxon>dalbergioids sensu lato</taxon>
        <taxon>Dalbergieae</taxon>
        <taxon>Pterocarpus clade</taxon>
        <taxon>Stylosanthes</taxon>
    </lineage>
</organism>
<evidence type="ECO:0000256" key="1">
    <source>
        <dbReference type="ARBA" id="ARBA00004906"/>
    </source>
</evidence>
<protein>
    <submittedName>
        <fullName evidence="3">Uncharacterized protein</fullName>
    </submittedName>
</protein>
<accession>A0ABU6RD53</accession>
<name>A0ABU6RD53_9FABA</name>
<dbReference type="EMBL" id="JASCZI010030369">
    <property type="protein sequence ID" value="MED6121900.1"/>
    <property type="molecule type" value="Genomic_DNA"/>
</dbReference>
<evidence type="ECO:0000313" key="4">
    <source>
        <dbReference type="Proteomes" id="UP001341840"/>
    </source>
</evidence>
<reference evidence="3 4" key="1">
    <citation type="journal article" date="2023" name="Plants (Basel)">
        <title>Bridging the Gap: Combining Genomics and Transcriptomics Approaches to Understand Stylosanthes scabra, an Orphan Legume from the Brazilian Caatinga.</title>
        <authorList>
            <person name="Ferreira-Neto J.R.C."/>
            <person name="da Silva M.D."/>
            <person name="Binneck E."/>
            <person name="de Melo N.F."/>
            <person name="da Silva R.H."/>
            <person name="de Melo A.L.T.M."/>
            <person name="Pandolfi V."/>
            <person name="Bustamante F.O."/>
            <person name="Brasileiro-Vidal A.C."/>
            <person name="Benko-Iseppon A.M."/>
        </authorList>
    </citation>
    <scope>NUCLEOTIDE SEQUENCE [LARGE SCALE GENOMIC DNA]</scope>
    <source>
        <tissue evidence="3">Leaves</tissue>
    </source>
</reference>
<evidence type="ECO:0000313" key="3">
    <source>
        <dbReference type="EMBL" id="MED6121900.1"/>
    </source>
</evidence>